<gene>
    <name evidence="1" type="ORF">METZ01_LOCUS278090</name>
</gene>
<dbReference type="AlphaFoldDB" id="A0A382KM19"/>
<proteinExistence type="predicted"/>
<protein>
    <submittedName>
        <fullName evidence="1">Uncharacterized protein</fullName>
    </submittedName>
</protein>
<reference evidence="1" key="1">
    <citation type="submission" date="2018-05" db="EMBL/GenBank/DDBJ databases">
        <authorList>
            <person name="Lanie J.A."/>
            <person name="Ng W.-L."/>
            <person name="Kazmierczak K.M."/>
            <person name="Andrzejewski T.M."/>
            <person name="Davidsen T.M."/>
            <person name="Wayne K.J."/>
            <person name="Tettelin H."/>
            <person name="Glass J.I."/>
            <person name="Rusch D."/>
            <person name="Podicherti R."/>
            <person name="Tsui H.-C.T."/>
            <person name="Winkler M.E."/>
        </authorList>
    </citation>
    <scope>NUCLEOTIDE SEQUENCE</scope>
</reference>
<evidence type="ECO:0000313" key="1">
    <source>
        <dbReference type="EMBL" id="SVC25236.1"/>
    </source>
</evidence>
<feature type="non-terminal residue" evidence="1">
    <location>
        <position position="99"/>
    </location>
</feature>
<accession>A0A382KM19</accession>
<organism evidence="1">
    <name type="scientific">marine metagenome</name>
    <dbReference type="NCBI Taxonomy" id="408172"/>
    <lineage>
        <taxon>unclassified sequences</taxon>
        <taxon>metagenomes</taxon>
        <taxon>ecological metagenomes</taxon>
    </lineage>
</organism>
<name>A0A382KM19_9ZZZZ</name>
<dbReference type="EMBL" id="UINC01081410">
    <property type="protein sequence ID" value="SVC25236.1"/>
    <property type="molecule type" value="Genomic_DNA"/>
</dbReference>
<sequence length="99" mass="11119">MEIYFSNQVEIVFKKCCFLLVVMFVGSSLGAADIKPNALPQFEGVKAVVLDEGIVIHPKNLLVKFNDLEDIHKFRNLVDENAIEIEKQYSLVPGLALIK</sequence>